<dbReference type="RefSeq" id="WP_303737702.1">
    <property type="nucleotide sequence ID" value="NZ_SUTE01000084.1"/>
</dbReference>
<organism evidence="2 3">
    <name type="scientific">Methanobrevibacter millerae</name>
    <dbReference type="NCBI Taxonomy" id="230361"/>
    <lineage>
        <taxon>Archaea</taxon>
        <taxon>Methanobacteriati</taxon>
        <taxon>Methanobacteriota</taxon>
        <taxon>Methanomada group</taxon>
        <taxon>Methanobacteria</taxon>
        <taxon>Methanobacteriales</taxon>
        <taxon>Methanobacteriaceae</taxon>
        <taxon>Methanobrevibacter</taxon>
    </lineage>
</organism>
<dbReference type="Pfam" id="PF13578">
    <property type="entry name" value="Methyltransf_24"/>
    <property type="match status" value="1"/>
</dbReference>
<name>A0A8T3VLG4_9EURY</name>
<dbReference type="GO" id="GO:0032259">
    <property type="term" value="P:methylation"/>
    <property type="evidence" value="ECO:0007669"/>
    <property type="project" value="UniProtKB-KW"/>
</dbReference>
<dbReference type="AlphaFoldDB" id="A0A8T3VLG4"/>
<sequence length="272" mass="31975">MKRVWKNILLPIFKHEEVKSIVEIGSEKGINTKNILKYCMENDGSLISIDPEPMFDASAFEKEYEGHFTIYKTLSLESLPLLEGYDCILVDGDHNWYTVYNELQCINSKFNQDNFPLVFLHDASWPYGRMDAYYNPDDIPSEYLNDYVKVISDEECEQLEVNSLKTPLYKAKEENTPKNGVLTAIEDFIDDCELDLQFHFLPIFYGIGILHRKDDELFNYIEEIIRDNDIIAYVDEFYIRRILDCEDIIDELKSEIQEKDAEIDNLKQKLNE</sequence>
<proteinExistence type="predicted"/>
<reference evidence="2" key="1">
    <citation type="submission" date="2019-04" db="EMBL/GenBank/DDBJ databases">
        <title>Evolution of Biomass-Degrading Anaerobic Consortia Revealed by Metagenomics.</title>
        <authorList>
            <person name="Peng X."/>
        </authorList>
    </citation>
    <scope>NUCLEOTIDE SEQUENCE</scope>
    <source>
        <strain evidence="2">SIG12</strain>
    </source>
</reference>
<protein>
    <submittedName>
        <fullName evidence="2">Class I SAM-dependent methyltransferase</fullName>
    </submittedName>
</protein>
<dbReference type="EMBL" id="SUTE01000084">
    <property type="protein sequence ID" value="MBE6506053.1"/>
    <property type="molecule type" value="Genomic_DNA"/>
</dbReference>
<evidence type="ECO:0000256" key="1">
    <source>
        <dbReference type="SAM" id="Coils"/>
    </source>
</evidence>
<evidence type="ECO:0000313" key="2">
    <source>
        <dbReference type="EMBL" id="MBE6506053.1"/>
    </source>
</evidence>
<dbReference type="SUPFAM" id="SSF53335">
    <property type="entry name" value="S-adenosyl-L-methionine-dependent methyltransferases"/>
    <property type="match status" value="1"/>
</dbReference>
<dbReference type="Proteomes" id="UP000762703">
    <property type="component" value="Unassembled WGS sequence"/>
</dbReference>
<keyword evidence="2" id="KW-0489">Methyltransferase</keyword>
<dbReference type="InterPro" id="IPR029063">
    <property type="entry name" value="SAM-dependent_MTases_sf"/>
</dbReference>
<evidence type="ECO:0000313" key="3">
    <source>
        <dbReference type="Proteomes" id="UP000762703"/>
    </source>
</evidence>
<gene>
    <name evidence="2" type="ORF">E7Z73_10035</name>
</gene>
<accession>A0A8T3VLG4</accession>
<dbReference type="Gene3D" id="3.40.50.150">
    <property type="entry name" value="Vaccinia Virus protein VP39"/>
    <property type="match status" value="1"/>
</dbReference>
<keyword evidence="1" id="KW-0175">Coiled coil</keyword>
<feature type="coiled-coil region" evidence="1">
    <location>
        <begin position="242"/>
        <end position="269"/>
    </location>
</feature>
<dbReference type="GO" id="GO:0008168">
    <property type="term" value="F:methyltransferase activity"/>
    <property type="evidence" value="ECO:0007669"/>
    <property type="project" value="UniProtKB-KW"/>
</dbReference>
<keyword evidence="2" id="KW-0808">Transferase</keyword>
<comment type="caution">
    <text evidence="2">The sequence shown here is derived from an EMBL/GenBank/DDBJ whole genome shotgun (WGS) entry which is preliminary data.</text>
</comment>